<evidence type="ECO:0000259" key="1">
    <source>
        <dbReference type="Pfam" id="PF03372"/>
    </source>
</evidence>
<dbReference type="EMBL" id="CP045845">
    <property type="protein sequence ID" value="QGH29785.1"/>
    <property type="molecule type" value="Genomic_DNA"/>
</dbReference>
<name>A0ABX6DQD6_KLUIN</name>
<gene>
    <name evidence="2" type="ORF">GHC21_08975</name>
</gene>
<keyword evidence="3" id="KW-1185">Reference proteome</keyword>
<dbReference type="InterPro" id="IPR036691">
    <property type="entry name" value="Endo/exonu/phosph_ase_sf"/>
</dbReference>
<protein>
    <recommendedName>
        <fullName evidence="1">Endonuclease/exonuclease/phosphatase domain-containing protein</fullName>
    </recommendedName>
</protein>
<dbReference type="Proteomes" id="UP000344450">
    <property type="component" value="Chromosome"/>
</dbReference>
<organism evidence="2 3">
    <name type="scientific">Kluyvera intermedia</name>
    <name type="common">Enterobacter intermedius</name>
    <dbReference type="NCBI Taxonomy" id="61648"/>
    <lineage>
        <taxon>Bacteria</taxon>
        <taxon>Pseudomonadati</taxon>
        <taxon>Pseudomonadota</taxon>
        <taxon>Gammaproteobacteria</taxon>
        <taxon>Enterobacterales</taxon>
        <taxon>Enterobacteriaceae</taxon>
        <taxon>Kluyvera</taxon>
    </lineage>
</organism>
<sequence length="200" mass="22049">MVGFQEVIHRWDAPISLRAIYPYVDAAEGRTDQDANGATQNRVYSNAVMSTKPITSSSNTILAPRVGTTDGNSLVKTVINWNGTIINMYNVHLAASDDATRLAQLNTVAGILNADTNTHIVLTGDFNLHLDSQFSALTNIGFTMVNNENGPNTYNGTKGYIWHMDRIFYKGFSSQGEWGVDEDTPRELGDHKPVWVDLTI</sequence>
<reference evidence="2 3" key="1">
    <citation type="submission" date="2019-10" db="EMBL/GenBank/DDBJ databases">
        <title>Complete genome sequencing of drug resistant plasmids in Kluyvera intermedia.</title>
        <authorList>
            <person name="Ke C."/>
            <person name="Jian S."/>
        </authorList>
    </citation>
    <scope>NUCLEOTIDE SEQUENCE [LARGE SCALE GENOMIC DNA]</scope>
    <source>
        <strain evidence="2 3">N2-1</strain>
    </source>
</reference>
<dbReference type="PANTHER" id="PTHR14859:SF15">
    <property type="entry name" value="ENDONUCLEASE_EXONUCLEASE_PHOSPHATASE DOMAIN-CONTAINING PROTEIN"/>
    <property type="match status" value="1"/>
</dbReference>
<dbReference type="Gene3D" id="3.60.10.10">
    <property type="entry name" value="Endonuclease/exonuclease/phosphatase"/>
    <property type="match status" value="1"/>
</dbReference>
<evidence type="ECO:0000313" key="3">
    <source>
        <dbReference type="Proteomes" id="UP000344450"/>
    </source>
</evidence>
<dbReference type="InterPro" id="IPR005135">
    <property type="entry name" value="Endo/exonuclease/phosphatase"/>
</dbReference>
<dbReference type="PANTHER" id="PTHR14859">
    <property type="entry name" value="CALCOFLUOR WHITE HYPERSENSITIVE PROTEIN PRECURSOR"/>
    <property type="match status" value="1"/>
</dbReference>
<accession>A0ABX6DQD6</accession>
<proteinExistence type="predicted"/>
<dbReference type="SUPFAM" id="SSF56219">
    <property type="entry name" value="DNase I-like"/>
    <property type="match status" value="1"/>
</dbReference>
<dbReference type="Pfam" id="PF03372">
    <property type="entry name" value="Exo_endo_phos"/>
    <property type="match status" value="1"/>
</dbReference>
<evidence type="ECO:0000313" key="2">
    <source>
        <dbReference type="EMBL" id="QGH29785.1"/>
    </source>
</evidence>
<dbReference type="InterPro" id="IPR051916">
    <property type="entry name" value="GPI-anchor_lipid_remodeler"/>
</dbReference>
<feature type="domain" description="Endonuclease/exonuclease/phosphatase" evidence="1">
    <location>
        <begin position="2"/>
        <end position="172"/>
    </location>
</feature>